<feature type="compositionally biased region" description="Polar residues" evidence="1">
    <location>
        <begin position="15"/>
        <end position="25"/>
    </location>
</feature>
<evidence type="ECO:0000313" key="2">
    <source>
        <dbReference type="Proteomes" id="UP000887574"/>
    </source>
</evidence>
<accession>A0A915E639</accession>
<reference evidence="3" key="1">
    <citation type="submission" date="2022-11" db="UniProtKB">
        <authorList>
            <consortium name="WormBaseParasite"/>
        </authorList>
    </citation>
    <scope>IDENTIFICATION</scope>
</reference>
<organism evidence="2 3">
    <name type="scientific">Ditylenchus dipsaci</name>
    <dbReference type="NCBI Taxonomy" id="166011"/>
    <lineage>
        <taxon>Eukaryota</taxon>
        <taxon>Metazoa</taxon>
        <taxon>Ecdysozoa</taxon>
        <taxon>Nematoda</taxon>
        <taxon>Chromadorea</taxon>
        <taxon>Rhabditida</taxon>
        <taxon>Tylenchina</taxon>
        <taxon>Tylenchomorpha</taxon>
        <taxon>Sphaerularioidea</taxon>
        <taxon>Anguinidae</taxon>
        <taxon>Anguininae</taxon>
        <taxon>Ditylenchus</taxon>
    </lineage>
</organism>
<evidence type="ECO:0000313" key="3">
    <source>
        <dbReference type="WBParaSite" id="jg26169"/>
    </source>
</evidence>
<keyword evidence="2" id="KW-1185">Reference proteome</keyword>
<feature type="compositionally biased region" description="Basic and acidic residues" evidence="1">
    <location>
        <begin position="106"/>
        <end position="130"/>
    </location>
</feature>
<feature type="compositionally biased region" description="Acidic residues" evidence="1">
    <location>
        <begin position="76"/>
        <end position="88"/>
    </location>
</feature>
<proteinExistence type="predicted"/>
<dbReference type="AlphaFoldDB" id="A0A915E639"/>
<protein>
    <submittedName>
        <fullName evidence="3">Uncharacterized protein</fullName>
    </submittedName>
</protein>
<feature type="compositionally biased region" description="Basic and acidic residues" evidence="1">
    <location>
        <begin position="31"/>
        <end position="47"/>
    </location>
</feature>
<name>A0A915E639_9BILA</name>
<sequence length="291" mass="31665">MKHNKFGKQKGAVKTDQSPASSQKKVFSIQRGDHGADHKSEDLEPKKKLAKLPEVAYDLGSSASEEHSSYTLGSDDSMEDMDEDDYNSSEDSFLDKNVNSSEDSDNEHMTEQADIEEVKPVHKNDDKKADSVQVSTKPIEVKTPPSKEVLKPAATPTKEFTSSGLEAAIITVLLNNADVLAKAILKQIYGASENASPDVAKAKKDVKASPVKLQPKVVVPNISSKPKKSADTQYQRKSTLCRILASLLVAVETRIRTGSGKQTVNLGVVLHSNLLELHLLISGLLSNKSFR</sequence>
<feature type="region of interest" description="Disordered" evidence="1">
    <location>
        <begin position="1"/>
        <end position="136"/>
    </location>
</feature>
<dbReference type="WBParaSite" id="jg26169">
    <property type="protein sequence ID" value="jg26169"/>
    <property type="gene ID" value="jg26169"/>
</dbReference>
<dbReference type="Proteomes" id="UP000887574">
    <property type="component" value="Unplaced"/>
</dbReference>
<evidence type="ECO:0000256" key="1">
    <source>
        <dbReference type="SAM" id="MobiDB-lite"/>
    </source>
</evidence>